<evidence type="ECO:0000256" key="3">
    <source>
        <dbReference type="ARBA" id="ARBA00023157"/>
    </source>
</evidence>
<keyword evidence="7" id="KW-1185">Reference proteome</keyword>
<name>A0A8J0TD09_XENLA</name>
<feature type="chain" id="PRO_5035262242" evidence="5">
    <location>
        <begin position="24"/>
        <end position="369"/>
    </location>
</feature>
<evidence type="ECO:0000256" key="5">
    <source>
        <dbReference type="SAM" id="SignalP"/>
    </source>
</evidence>
<dbReference type="KEGG" id="xla:108696949"/>
<dbReference type="PROSITE" id="PS50835">
    <property type="entry name" value="IG_LIKE"/>
    <property type="match status" value="1"/>
</dbReference>
<gene>
    <name evidence="8" type="primary">LOC108696949</name>
</gene>
<dbReference type="Proteomes" id="UP000186698">
    <property type="component" value="Chromosome 7L"/>
</dbReference>
<dbReference type="SUPFAM" id="SSF48726">
    <property type="entry name" value="Immunoglobulin"/>
    <property type="match status" value="2"/>
</dbReference>
<dbReference type="PANTHER" id="PTHR46484:SF4">
    <property type="entry name" value="SIALOADHESIN"/>
    <property type="match status" value="1"/>
</dbReference>
<proteinExistence type="predicted"/>
<evidence type="ECO:0000313" key="8">
    <source>
        <dbReference type="RefSeq" id="XP_018082146.1"/>
    </source>
</evidence>
<evidence type="ECO:0000256" key="2">
    <source>
        <dbReference type="ARBA" id="ARBA00022989"/>
    </source>
</evidence>
<dbReference type="InterPro" id="IPR013162">
    <property type="entry name" value="CD80_C2-set"/>
</dbReference>
<dbReference type="Pfam" id="PF07686">
    <property type="entry name" value="V-set"/>
    <property type="match status" value="1"/>
</dbReference>
<protein>
    <submittedName>
        <fullName evidence="8">Sialoadhesin</fullName>
    </submittedName>
</protein>
<dbReference type="Gene3D" id="2.60.40.10">
    <property type="entry name" value="Immunoglobulins"/>
    <property type="match status" value="2"/>
</dbReference>
<keyword evidence="2 4" id="KW-1133">Transmembrane helix</keyword>
<feature type="domain" description="Ig-like" evidence="6">
    <location>
        <begin position="138"/>
        <end position="231"/>
    </location>
</feature>
<accession>A0A8J0TD09</accession>
<keyword evidence="4" id="KW-0472">Membrane</keyword>
<keyword evidence="5" id="KW-0732">Signal</keyword>
<evidence type="ECO:0000256" key="4">
    <source>
        <dbReference type="SAM" id="Phobius"/>
    </source>
</evidence>
<evidence type="ECO:0000256" key="1">
    <source>
        <dbReference type="ARBA" id="ARBA00022692"/>
    </source>
</evidence>
<feature type="transmembrane region" description="Helical" evidence="4">
    <location>
        <begin position="247"/>
        <end position="269"/>
    </location>
</feature>
<evidence type="ECO:0000259" key="6">
    <source>
        <dbReference type="PROSITE" id="PS50835"/>
    </source>
</evidence>
<dbReference type="Pfam" id="PF08205">
    <property type="entry name" value="C2-set_2"/>
    <property type="match status" value="1"/>
</dbReference>
<evidence type="ECO:0000313" key="7">
    <source>
        <dbReference type="Proteomes" id="UP000186698"/>
    </source>
</evidence>
<organism evidence="7 8">
    <name type="scientific">Xenopus laevis</name>
    <name type="common">African clawed frog</name>
    <dbReference type="NCBI Taxonomy" id="8355"/>
    <lineage>
        <taxon>Eukaryota</taxon>
        <taxon>Metazoa</taxon>
        <taxon>Chordata</taxon>
        <taxon>Craniata</taxon>
        <taxon>Vertebrata</taxon>
        <taxon>Euteleostomi</taxon>
        <taxon>Amphibia</taxon>
        <taxon>Batrachia</taxon>
        <taxon>Anura</taxon>
        <taxon>Pipoidea</taxon>
        <taxon>Pipidae</taxon>
        <taxon>Xenopodinae</taxon>
        <taxon>Xenopus</taxon>
        <taxon>Xenopus</taxon>
    </lineage>
</organism>
<dbReference type="GeneID" id="108696949"/>
<dbReference type="InterPro" id="IPR007110">
    <property type="entry name" value="Ig-like_dom"/>
</dbReference>
<keyword evidence="3" id="KW-1015">Disulfide bond</keyword>
<dbReference type="RefSeq" id="XP_018082146.1">
    <property type="nucleotide sequence ID" value="XM_018226657.2"/>
</dbReference>
<feature type="signal peptide" evidence="5">
    <location>
        <begin position="1"/>
        <end position="23"/>
    </location>
</feature>
<dbReference type="AlphaFoldDB" id="A0A8J0TD09"/>
<reference evidence="8" key="1">
    <citation type="submission" date="2025-08" db="UniProtKB">
        <authorList>
            <consortium name="RefSeq"/>
        </authorList>
    </citation>
    <scope>IDENTIFICATION</scope>
    <source>
        <strain evidence="8">J_2021</strain>
        <tissue evidence="8">Erythrocytes</tissue>
    </source>
</reference>
<dbReference type="InterPro" id="IPR013783">
    <property type="entry name" value="Ig-like_fold"/>
</dbReference>
<dbReference type="InterPro" id="IPR036179">
    <property type="entry name" value="Ig-like_dom_sf"/>
</dbReference>
<keyword evidence="1 4" id="KW-0812">Transmembrane</keyword>
<dbReference type="InterPro" id="IPR013106">
    <property type="entry name" value="Ig_V-set"/>
</dbReference>
<dbReference type="OrthoDB" id="10039395at2759"/>
<dbReference type="PANTHER" id="PTHR46484">
    <property type="entry name" value="SI:CH211-171H4.5-RELATED"/>
    <property type="match status" value="1"/>
</dbReference>
<sequence>MELYMHRIILMILLRGWFPCSYSQDWTITLPESIRALRGSCVEIPCTFTLPRDYEDFNLIWYKEKRPRSDNMIFSQQNSSHVNQRYRGRTSLVGNESNSCSLRINDVHESGTYYPFIHGNCFDSFTNNCQKIKVQLSDTANKLSIQRPSNITEGERFSISCSVEHTCPSSPPTLQWDKAGYKLTERQERLMDGVWKTETVMEYLPSFQDHGTALECKATYQNGLVSKRLVTLHIIPAQRGEELPLRIIIGGVAGAVLVILLVLGLYLFLRTSRKSQKSEAPEGMKVEANKGHIRNDGPENYYYNVSAIAGSSRNGTAGTQLSEMKLEDLYSKPKEPNEVDYVLVDHAAINKAPQAQKHTEETEYSVVTS</sequence>